<gene>
    <name evidence="1" type="ORF">EDB92DRAFT_1770213</name>
</gene>
<feature type="non-terminal residue" evidence="1">
    <location>
        <position position="61"/>
    </location>
</feature>
<sequence length="61" mass="6939">DSRLTLLPHNLLATARVLGCNDGLGLLRDRHPRRVVGIDIDDVPMCMALRRRRTLWSHQAP</sequence>
<feature type="non-terminal residue" evidence="1">
    <location>
        <position position="1"/>
    </location>
</feature>
<proteinExistence type="predicted"/>
<protein>
    <submittedName>
        <fullName evidence="1">Uncharacterized protein</fullName>
    </submittedName>
</protein>
<name>A0AAD4L9N7_9AGAM</name>
<evidence type="ECO:0000313" key="2">
    <source>
        <dbReference type="Proteomes" id="UP001201163"/>
    </source>
</evidence>
<dbReference type="EMBL" id="JAKELL010000096">
    <property type="protein sequence ID" value="KAH8982848.1"/>
    <property type="molecule type" value="Genomic_DNA"/>
</dbReference>
<evidence type="ECO:0000313" key="1">
    <source>
        <dbReference type="EMBL" id="KAH8982848.1"/>
    </source>
</evidence>
<keyword evidence="2" id="KW-1185">Reference proteome</keyword>
<reference evidence="1" key="1">
    <citation type="submission" date="2022-01" db="EMBL/GenBank/DDBJ databases">
        <title>Comparative genomics reveals a dynamic genome evolution in the ectomycorrhizal milk-cap (Lactarius) mushrooms.</title>
        <authorList>
            <consortium name="DOE Joint Genome Institute"/>
            <person name="Lebreton A."/>
            <person name="Tang N."/>
            <person name="Kuo A."/>
            <person name="LaButti K."/>
            <person name="Drula E."/>
            <person name="Barry K."/>
            <person name="Clum A."/>
            <person name="Lipzen A."/>
            <person name="Mousain D."/>
            <person name="Ng V."/>
            <person name="Wang R."/>
            <person name="Wang X."/>
            <person name="Dai Y."/>
            <person name="Henrissat B."/>
            <person name="Grigoriev I.V."/>
            <person name="Guerin-Laguette A."/>
            <person name="Yu F."/>
            <person name="Martin F.M."/>
        </authorList>
    </citation>
    <scope>NUCLEOTIDE SEQUENCE</scope>
    <source>
        <strain evidence="1">QP</strain>
    </source>
</reference>
<dbReference type="Proteomes" id="UP001201163">
    <property type="component" value="Unassembled WGS sequence"/>
</dbReference>
<accession>A0AAD4L9N7</accession>
<dbReference type="AlphaFoldDB" id="A0AAD4L9N7"/>
<organism evidence="1 2">
    <name type="scientific">Lactarius akahatsu</name>
    <dbReference type="NCBI Taxonomy" id="416441"/>
    <lineage>
        <taxon>Eukaryota</taxon>
        <taxon>Fungi</taxon>
        <taxon>Dikarya</taxon>
        <taxon>Basidiomycota</taxon>
        <taxon>Agaricomycotina</taxon>
        <taxon>Agaricomycetes</taxon>
        <taxon>Russulales</taxon>
        <taxon>Russulaceae</taxon>
        <taxon>Lactarius</taxon>
    </lineage>
</organism>
<comment type="caution">
    <text evidence="1">The sequence shown here is derived from an EMBL/GenBank/DDBJ whole genome shotgun (WGS) entry which is preliminary data.</text>
</comment>